<reference evidence="1 2" key="1">
    <citation type="journal article" date="2022" name="Hortic Res">
        <title>A haplotype resolved chromosomal level avocado genome allows analysis of novel avocado genes.</title>
        <authorList>
            <person name="Nath O."/>
            <person name="Fletcher S.J."/>
            <person name="Hayward A."/>
            <person name="Shaw L.M."/>
            <person name="Masouleh A.K."/>
            <person name="Furtado A."/>
            <person name="Henry R.J."/>
            <person name="Mitter N."/>
        </authorList>
    </citation>
    <scope>NUCLEOTIDE SEQUENCE [LARGE SCALE GENOMIC DNA]</scope>
    <source>
        <strain evidence="2">cv. Hass</strain>
    </source>
</reference>
<comment type="caution">
    <text evidence="1">The sequence shown here is derived from an EMBL/GenBank/DDBJ whole genome shotgun (WGS) entry which is preliminary data.</text>
</comment>
<organism evidence="1 2">
    <name type="scientific">Persea americana</name>
    <name type="common">Avocado</name>
    <dbReference type="NCBI Taxonomy" id="3435"/>
    <lineage>
        <taxon>Eukaryota</taxon>
        <taxon>Viridiplantae</taxon>
        <taxon>Streptophyta</taxon>
        <taxon>Embryophyta</taxon>
        <taxon>Tracheophyta</taxon>
        <taxon>Spermatophyta</taxon>
        <taxon>Magnoliopsida</taxon>
        <taxon>Magnoliidae</taxon>
        <taxon>Laurales</taxon>
        <taxon>Lauraceae</taxon>
        <taxon>Persea</taxon>
    </lineage>
</organism>
<name>A0ACC2L9J3_PERAE</name>
<accession>A0ACC2L9J3</accession>
<evidence type="ECO:0000313" key="2">
    <source>
        <dbReference type="Proteomes" id="UP001234297"/>
    </source>
</evidence>
<protein>
    <submittedName>
        <fullName evidence="1">Uncharacterized protein</fullName>
    </submittedName>
</protein>
<evidence type="ECO:0000313" key="1">
    <source>
        <dbReference type="EMBL" id="KAJ8630105.1"/>
    </source>
</evidence>
<dbReference type="Proteomes" id="UP001234297">
    <property type="component" value="Chromosome 7"/>
</dbReference>
<dbReference type="EMBL" id="CM056815">
    <property type="protein sequence ID" value="KAJ8630105.1"/>
    <property type="molecule type" value="Genomic_DNA"/>
</dbReference>
<proteinExistence type="predicted"/>
<gene>
    <name evidence="1" type="ORF">MRB53_023428</name>
</gene>
<sequence>MLLDNKVFYETALSTNLCYGPLKNVSRLSQEELFLWLPIKDIIVDDPTSGLILFDIVVAHKELSIALSIFDEKARCIADNRVEGAERPYSQPSATACEPLPVTKHRPPAFSPSATAPASQPEPLPSLPMQALLSANYKKHHSQSKLLLKTAIRVFAFAGKYRGSYSNGLKSYVCPFYCSYSVYQDELLWGAAWLHKATKNPAYLNYIQVKGQTLGVDETDNTFGWDNQHVGARILFSLKPNTPQF</sequence>
<keyword evidence="2" id="KW-1185">Reference proteome</keyword>